<evidence type="ECO:0000259" key="2">
    <source>
        <dbReference type="Pfam" id="PF12945"/>
    </source>
</evidence>
<dbReference type="Pfam" id="PF12945">
    <property type="entry name" value="PilZNR"/>
    <property type="match status" value="1"/>
</dbReference>
<gene>
    <name evidence="3" type="ORF">OMP40_30365</name>
</gene>
<dbReference type="GO" id="GO:0035438">
    <property type="term" value="F:cyclic-di-GMP binding"/>
    <property type="evidence" value="ECO:0007669"/>
    <property type="project" value="InterPro"/>
</dbReference>
<accession>A0A9X4QVB5</accession>
<dbReference type="InterPro" id="IPR009926">
    <property type="entry name" value="T3SS_YcgR_PilZN"/>
</dbReference>
<dbReference type="EMBL" id="JAPDIA010000008">
    <property type="protein sequence ID" value="MDG0813131.1"/>
    <property type="molecule type" value="Genomic_DNA"/>
</dbReference>
<comment type="caution">
    <text evidence="3">The sequence shown here is derived from an EMBL/GenBank/DDBJ whole genome shotgun (WGS) entry which is preliminary data.</text>
</comment>
<dbReference type="SUPFAM" id="SSF141371">
    <property type="entry name" value="PilZ domain-like"/>
    <property type="match status" value="1"/>
</dbReference>
<dbReference type="AlphaFoldDB" id="A0A9X4QVB5"/>
<evidence type="ECO:0000313" key="3">
    <source>
        <dbReference type="EMBL" id="MDG0813131.1"/>
    </source>
</evidence>
<dbReference type="RefSeq" id="WP_277536895.1">
    <property type="nucleotide sequence ID" value="NZ_JAPDIA010000008.1"/>
</dbReference>
<proteinExistence type="predicted"/>
<name>A0A9X4QVB5_9BACL</name>
<feature type="domain" description="PilZ" evidence="1">
    <location>
        <begin position="103"/>
        <end position="210"/>
    </location>
</feature>
<evidence type="ECO:0000313" key="4">
    <source>
        <dbReference type="Proteomes" id="UP001153404"/>
    </source>
</evidence>
<sequence length="218" mass="25306">MLPKIGQMLYIQPHAATNDGEAPGMLRSRVTDADDRYLYVDIPMDEQTRRLHRTQPGDELRLTYFTSEGVKHQFVAHVHSIRREAVSQLVVPKPDPDQITREQRRSFLRVEAQLEIAVRLGEKLRFTALTDDVGGGGVSFRCDRKWPITPNVKASCWLLLNYRSGAVSHAQFEAEIVRIVPVEPHHNLVMMRFQDIQDTDQQKIIRYCFEKQLERRKD</sequence>
<dbReference type="Gene3D" id="2.40.10.220">
    <property type="entry name" value="predicted glycosyltransferase like domains"/>
    <property type="match status" value="1"/>
</dbReference>
<reference evidence="3" key="1">
    <citation type="submission" date="2022-10" db="EMBL/GenBank/DDBJ databases">
        <title>Comparative genomic analysis of Cohnella hashimotonis sp. nov., isolated from the International Space Station.</title>
        <authorList>
            <person name="Simpson A."/>
            <person name="Venkateswaran K."/>
        </authorList>
    </citation>
    <scope>NUCLEOTIDE SEQUENCE</scope>
    <source>
        <strain evidence="3">DSM 28161</strain>
    </source>
</reference>
<dbReference type="Proteomes" id="UP001153404">
    <property type="component" value="Unassembled WGS sequence"/>
</dbReference>
<dbReference type="Pfam" id="PF07238">
    <property type="entry name" value="PilZ"/>
    <property type="match status" value="1"/>
</dbReference>
<feature type="domain" description="Type III secretion system flagellar brake protein YcgR PilZN" evidence="2">
    <location>
        <begin position="4"/>
        <end position="94"/>
    </location>
</feature>
<keyword evidence="4" id="KW-1185">Reference proteome</keyword>
<organism evidence="3 4">
    <name type="scientific">Cohnella rhizosphaerae</name>
    <dbReference type="NCBI Taxonomy" id="1457232"/>
    <lineage>
        <taxon>Bacteria</taxon>
        <taxon>Bacillati</taxon>
        <taxon>Bacillota</taxon>
        <taxon>Bacilli</taxon>
        <taxon>Bacillales</taxon>
        <taxon>Paenibacillaceae</taxon>
        <taxon>Cohnella</taxon>
    </lineage>
</organism>
<evidence type="ECO:0000259" key="1">
    <source>
        <dbReference type="Pfam" id="PF07238"/>
    </source>
</evidence>
<protein>
    <submittedName>
        <fullName evidence="3">PilZ domain-containing protein</fullName>
    </submittedName>
</protein>
<dbReference type="InterPro" id="IPR009875">
    <property type="entry name" value="PilZ_domain"/>
</dbReference>